<dbReference type="GO" id="GO:0090313">
    <property type="term" value="P:regulation of protein targeting to membrane"/>
    <property type="evidence" value="ECO:0007669"/>
    <property type="project" value="TreeGrafter"/>
</dbReference>
<name>A0A941IEC8_9BURK</name>
<dbReference type="InterPro" id="IPR007844">
    <property type="entry name" value="AsmA"/>
</dbReference>
<feature type="transmembrane region" description="Helical" evidence="1">
    <location>
        <begin position="7"/>
        <end position="30"/>
    </location>
</feature>
<feature type="domain" description="AsmA" evidence="2">
    <location>
        <begin position="1"/>
        <end position="606"/>
    </location>
</feature>
<gene>
    <name evidence="3" type="ORF">KDM90_13185</name>
</gene>
<comment type="caution">
    <text evidence="3">The sequence shown here is derived from an EMBL/GenBank/DDBJ whole genome shotgun (WGS) entry which is preliminary data.</text>
</comment>
<evidence type="ECO:0000313" key="4">
    <source>
        <dbReference type="Proteomes" id="UP000678545"/>
    </source>
</evidence>
<evidence type="ECO:0000313" key="3">
    <source>
        <dbReference type="EMBL" id="MBR7800958.1"/>
    </source>
</evidence>
<keyword evidence="1" id="KW-1133">Transmembrane helix</keyword>
<dbReference type="Pfam" id="PF05170">
    <property type="entry name" value="AsmA"/>
    <property type="match status" value="1"/>
</dbReference>
<evidence type="ECO:0000256" key="1">
    <source>
        <dbReference type="SAM" id="Phobius"/>
    </source>
</evidence>
<sequence length="719" mass="80010">MKKPLKILAVFVATILLILGLGIAYLSFIFDPNQFKSQLVEFVKEKHHRDLSIEGRIQLQFFPKLGVSLEKVQLSEFDSKEVFAKLNQAKISLALMPLLQKQIVVDKIAVDALQLSYHRDPAGRTNIDDLIGKETKKDTETGDTTKNQTMRFDIEGIAITNAEFAIDDQKSDLRGKITGLNLTTGKIADQQKAPVSFDAQLQFEQPKVNVKTNFNTIVSFNANSKTVILENLTTLINGQFDKESLDLQVESKQIKLHREQTASEFISLKAKFGGTQTIKSDLAIHQLDLKDEQLQIGRLELNASAQQGNASKQIELQTPVNMNTRTQVIDLSQLAVQLKLQDPAMGQPQIIVPIKARAEIGLKDKYLKSHIDAKFDESSLQAKLEVQDFSSPTINFTMNLDRINLDRYVKSKENTATTEDKPEQDLKLDSLKKIKLDGAIKIGQLQVKNLHIEQIQLPIRSHDGEFTMNGIAAKLYQGSVAGNMRFQVDGNQFEMQQKLSSIQIHPLLMDFMSKDIVEGKGNLNLQIKTHGKRVSQFKDNLNGTIHTQLVDGAVKGINLAKSLRDFKAKITNKTDQQQAANKNEKTDFSALSASIVFIDGIGNSDDLDMKSPFLRVGGKGRIDLRASNLDYTAKVTVVNTSAGQDGADLSQLKDISIPVRISGPFDKLGYQIQFAQIGSEALKSAFKAKAAPVIEEKKKELKEKVNEQLKDKLKGLFGK</sequence>
<dbReference type="EMBL" id="JAGSPJ010000005">
    <property type="protein sequence ID" value="MBR7800958.1"/>
    <property type="molecule type" value="Genomic_DNA"/>
</dbReference>
<dbReference type="InterPro" id="IPR052894">
    <property type="entry name" value="AsmA-related"/>
</dbReference>
<dbReference type="GO" id="GO:0005886">
    <property type="term" value="C:plasma membrane"/>
    <property type="evidence" value="ECO:0007669"/>
    <property type="project" value="TreeGrafter"/>
</dbReference>
<dbReference type="AlphaFoldDB" id="A0A941IEC8"/>
<evidence type="ECO:0000259" key="2">
    <source>
        <dbReference type="Pfam" id="PF05170"/>
    </source>
</evidence>
<keyword evidence="1" id="KW-0812">Transmembrane</keyword>
<dbReference type="RefSeq" id="WP_212676075.1">
    <property type="nucleotide sequence ID" value="NZ_JAGSPJ010000005.1"/>
</dbReference>
<keyword evidence="4" id="KW-1185">Reference proteome</keyword>
<proteinExistence type="predicted"/>
<protein>
    <submittedName>
        <fullName evidence="3">AsmA family protein</fullName>
    </submittedName>
</protein>
<dbReference type="PANTHER" id="PTHR30441:SF4">
    <property type="entry name" value="PROTEIN ASMA"/>
    <property type="match status" value="1"/>
</dbReference>
<reference evidence="3" key="1">
    <citation type="submission" date="2021-04" db="EMBL/GenBank/DDBJ databases">
        <title>novel species isolated from subtropical streams in China.</title>
        <authorList>
            <person name="Lu H."/>
        </authorList>
    </citation>
    <scope>NUCLEOTIDE SEQUENCE</scope>
    <source>
        <strain evidence="3">FT137W</strain>
    </source>
</reference>
<organism evidence="3 4">
    <name type="scientific">Undibacterium fentianense</name>
    <dbReference type="NCBI Taxonomy" id="2828728"/>
    <lineage>
        <taxon>Bacteria</taxon>
        <taxon>Pseudomonadati</taxon>
        <taxon>Pseudomonadota</taxon>
        <taxon>Betaproteobacteria</taxon>
        <taxon>Burkholderiales</taxon>
        <taxon>Oxalobacteraceae</taxon>
        <taxon>Undibacterium</taxon>
    </lineage>
</organism>
<dbReference type="Proteomes" id="UP000678545">
    <property type="component" value="Unassembled WGS sequence"/>
</dbReference>
<accession>A0A941IEC8</accession>
<dbReference type="PANTHER" id="PTHR30441">
    <property type="entry name" value="DUF748 DOMAIN-CONTAINING PROTEIN"/>
    <property type="match status" value="1"/>
</dbReference>
<keyword evidence="1" id="KW-0472">Membrane</keyword>